<dbReference type="RefSeq" id="XP_026736156.1">
    <property type="nucleotide sequence ID" value="XM_026880355.1"/>
</dbReference>
<organism evidence="1 2">
    <name type="scientific">Trichoplusia ni</name>
    <name type="common">Cabbage looper</name>
    <dbReference type="NCBI Taxonomy" id="7111"/>
    <lineage>
        <taxon>Eukaryota</taxon>
        <taxon>Metazoa</taxon>
        <taxon>Ecdysozoa</taxon>
        <taxon>Arthropoda</taxon>
        <taxon>Hexapoda</taxon>
        <taxon>Insecta</taxon>
        <taxon>Pterygota</taxon>
        <taxon>Neoptera</taxon>
        <taxon>Endopterygota</taxon>
        <taxon>Lepidoptera</taxon>
        <taxon>Glossata</taxon>
        <taxon>Ditrysia</taxon>
        <taxon>Noctuoidea</taxon>
        <taxon>Noctuidae</taxon>
        <taxon>Plusiinae</taxon>
        <taxon>Trichoplusia</taxon>
    </lineage>
</organism>
<reference evidence="2" key="1">
    <citation type="submission" date="2025-08" db="UniProtKB">
        <authorList>
            <consortium name="RefSeq"/>
        </authorList>
    </citation>
    <scope>IDENTIFICATION</scope>
</reference>
<evidence type="ECO:0000313" key="1">
    <source>
        <dbReference type="Proteomes" id="UP000322000"/>
    </source>
</evidence>
<sequence length="162" mass="17385">MADGGACAAADAEGAGESAARGAALERAYVHDVYEQAGDDGDDNSRAPAPGVQAFLSELEPGSLVCDVGQFSTLHPHDRAQLSFQCMYIDHTATVLRKPRKSEGSAPHGSRRVAILLDQQSKRNEKKMCLAAPVGLDNTKYYYVSQTFNLSVLRRTVCLVAN</sequence>
<dbReference type="KEGG" id="tnl:113499816"/>
<dbReference type="AlphaFoldDB" id="A0A7E5W7F4"/>
<proteinExistence type="predicted"/>
<gene>
    <name evidence="2" type="primary">LOC113499816</name>
</gene>
<dbReference type="InParanoid" id="A0A7E5W7F4"/>
<dbReference type="Proteomes" id="UP000322000">
    <property type="component" value="Chromosome 13"/>
</dbReference>
<keyword evidence="1" id="KW-1185">Reference proteome</keyword>
<protein>
    <submittedName>
        <fullName evidence="2">Uncharacterized protein LOC113499816</fullName>
    </submittedName>
</protein>
<accession>A0A7E5W7F4</accession>
<dbReference type="OrthoDB" id="271595at2759"/>
<evidence type="ECO:0000313" key="2">
    <source>
        <dbReference type="RefSeq" id="XP_026736156.1"/>
    </source>
</evidence>
<name>A0A7E5W7F4_TRINI</name>
<dbReference type="GeneID" id="113499816"/>